<dbReference type="Gene3D" id="1.20.120.520">
    <property type="entry name" value="nmb1532 protein domain like"/>
    <property type="match status" value="1"/>
</dbReference>
<dbReference type="InterPro" id="IPR012312">
    <property type="entry name" value="Hemerythrin-like"/>
</dbReference>
<dbReference type="RefSeq" id="WP_320426630.1">
    <property type="nucleotide sequence ID" value="NZ_JAXCLA010000011.1"/>
</dbReference>
<evidence type="ECO:0000259" key="1">
    <source>
        <dbReference type="Pfam" id="PF01814"/>
    </source>
</evidence>
<dbReference type="Pfam" id="PF01814">
    <property type="entry name" value="Hemerythrin"/>
    <property type="match status" value="1"/>
</dbReference>
<dbReference type="PANTHER" id="PTHR35585:SF1">
    <property type="entry name" value="HHE DOMAIN PROTEIN (AFU_ORTHOLOGUE AFUA_4G00730)"/>
    <property type="match status" value="1"/>
</dbReference>
<gene>
    <name evidence="2" type="ORF">SNE35_29460</name>
</gene>
<name>A0ABU5DTR5_9BURK</name>
<reference evidence="2 3" key="1">
    <citation type="submission" date="2023-11" db="EMBL/GenBank/DDBJ databases">
        <title>Paucibacter sp. nov., isolated from fresh soil in Korea.</title>
        <authorList>
            <person name="Le N.T.T."/>
        </authorList>
    </citation>
    <scope>NUCLEOTIDE SEQUENCE [LARGE SCALE GENOMIC DNA]</scope>
    <source>
        <strain evidence="2 3">R3-3</strain>
    </source>
</reference>
<sequence length="167" mass="19241">MTSAVTLHKDAIAVLKADHREVKSLFEEYQQLVARRASDQRRQQLAERICCMLKVHTMIEEELIYPQAHRALGKDDDDLVDEAEVEHASAKDLIVQILDSAPLDAHYDAKVKVLGEYIDHHVREEENELFPKLRKTDMDLDTLGEAMLLRKEQLMRREGLAVDEPVE</sequence>
<dbReference type="Proteomes" id="UP001285263">
    <property type="component" value="Unassembled WGS sequence"/>
</dbReference>
<dbReference type="CDD" id="cd12108">
    <property type="entry name" value="Hr-like"/>
    <property type="match status" value="1"/>
</dbReference>
<organism evidence="2 3">
    <name type="scientific">Roseateles agri</name>
    <dbReference type="NCBI Taxonomy" id="3098619"/>
    <lineage>
        <taxon>Bacteria</taxon>
        <taxon>Pseudomonadati</taxon>
        <taxon>Pseudomonadota</taxon>
        <taxon>Betaproteobacteria</taxon>
        <taxon>Burkholderiales</taxon>
        <taxon>Sphaerotilaceae</taxon>
        <taxon>Roseateles</taxon>
    </lineage>
</organism>
<accession>A0ABU5DTR5</accession>
<evidence type="ECO:0000313" key="2">
    <source>
        <dbReference type="EMBL" id="MDY0748662.1"/>
    </source>
</evidence>
<comment type="caution">
    <text evidence="2">The sequence shown here is derived from an EMBL/GenBank/DDBJ whole genome shotgun (WGS) entry which is preliminary data.</text>
</comment>
<keyword evidence="3" id="KW-1185">Reference proteome</keyword>
<evidence type="ECO:0000313" key="3">
    <source>
        <dbReference type="Proteomes" id="UP001285263"/>
    </source>
</evidence>
<dbReference type="PANTHER" id="PTHR35585">
    <property type="entry name" value="HHE DOMAIN PROTEIN (AFU_ORTHOLOGUE AFUA_4G00730)"/>
    <property type="match status" value="1"/>
</dbReference>
<protein>
    <submittedName>
        <fullName evidence="2">Hemerythrin domain-containing protein</fullName>
    </submittedName>
</protein>
<dbReference type="EMBL" id="JAXCLA010000011">
    <property type="protein sequence ID" value="MDY0748662.1"/>
    <property type="molecule type" value="Genomic_DNA"/>
</dbReference>
<feature type="domain" description="Hemerythrin-like" evidence="1">
    <location>
        <begin position="11"/>
        <end position="133"/>
    </location>
</feature>
<proteinExistence type="predicted"/>